<reference evidence="15" key="1">
    <citation type="journal article" date="2021" name="bioRxiv">
        <title>Whole Genome Assembly and Annotation of Northern Wild Rice, Zizania palustris L., Supports a Whole Genome Duplication in the Zizania Genus.</title>
        <authorList>
            <person name="Haas M."/>
            <person name="Kono T."/>
            <person name="Macchietto M."/>
            <person name="Millas R."/>
            <person name="McGilp L."/>
            <person name="Shao M."/>
            <person name="Duquette J."/>
            <person name="Hirsch C.N."/>
            <person name="Kimball J."/>
        </authorList>
    </citation>
    <scope>NUCLEOTIDE SEQUENCE</scope>
    <source>
        <tissue evidence="15">Fresh leaf tissue</tissue>
    </source>
</reference>
<dbReference type="Pfam" id="PF00249">
    <property type="entry name" value="Myb_DNA-binding"/>
    <property type="match status" value="1"/>
</dbReference>
<dbReference type="PROSITE" id="PS51294">
    <property type="entry name" value="HTH_MYB"/>
    <property type="match status" value="1"/>
</dbReference>
<dbReference type="PROSITE" id="PS50110">
    <property type="entry name" value="RESPONSE_REGULATORY"/>
    <property type="match status" value="1"/>
</dbReference>
<evidence type="ECO:0000256" key="1">
    <source>
        <dbReference type="ARBA" id="ARBA00004123"/>
    </source>
</evidence>
<protein>
    <recommendedName>
        <fullName evidence="17">Two-component response regulator</fullName>
    </recommendedName>
</protein>
<keyword evidence="5" id="KW-0902">Two-component regulatory system</keyword>
<evidence type="ECO:0000256" key="2">
    <source>
        <dbReference type="ARBA" id="ARBA00006015"/>
    </source>
</evidence>
<keyword evidence="8" id="KW-0010">Activator</keyword>
<evidence type="ECO:0000256" key="4">
    <source>
        <dbReference type="ARBA" id="ARBA00022864"/>
    </source>
</evidence>
<reference evidence="15" key="2">
    <citation type="submission" date="2021-02" db="EMBL/GenBank/DDBJ databases">
        <authorList>
            <person name="Kimball J.A."/>
            <person name="Haas M.W."/>
            <person name="Macchietto M."/>
            <person name="Kono T."/>
            <person name="Duquette J."/>
            <person name="Shao M."/>
        </authorList>
    </citation>
    <scope>NUCLEOTIDE SEQUENCE</scope>
    <source>
        <tissue evidence="15">Fresh leaf tissue</tissue>
    </source>
</reference>
<dbReference type="FunFam" id="3.40.50.2300:FF:000132">
    <property type="entry name" value="Two-component response regulator"/>
    <property type="match status" value="1"/>
</dbReference>
<dbReference type="GO" id="GO:0003677">
    <property type="term" value="F:DNA binding"/>
    <property type="evidence" value="ECO:0007669"/>
    <property type="project" value="UniProtKB-KW"/>
</dbReference>
<dbReference type="AlphaFoldDB" id="A0A8J5WSX8"/>
<dbReference type="EMBL" id="JAAALK010000080">
    <property type="protein sequence ID" value="KAG8093799.1"/>
    <property type="molecule type" value="Genomic_DNA"/>
</dbReference>
<dbReference type="GO" id="GO:0005634">
    <property type="term" value="C:nucleus"/>
    <property type="evidence" value="ECO:0007669"/>
    <property type="project" value="UniProtKB-SubCell"/>
</dbReference>
<dbReference type="Pfam" id="PF00072">
    <property type="entry name" value="Response_reg"/>
    <property type="match status" value="1"/>
</dbReference>
<dbReference type="InterPro" id="IPR017930">
    <property type="entry name" value="Myb_dom"/>
</dbReference>
<dbReference type="SMART" id="SM00448">
    <property type="entry name" value="REC"/>
    <property type="match status" value="1"/>
</dbReference>
<dbReference type="Proteomes" id="UP000729402">
    <property type="component" value="Unassembled WGS sequence"/>
</dbReference>
<comment type="caution">
    <text evidence="15">The sequence shown here is derived from an EMBL/GenBank/DDBJ whole genome shotgun (WGS) entry which is preliminary data.</text>
</comment>
<dbReference type="GO" id="GO:0009736">
    <property type="term" value="P:cytokinin-activated signaling pathway"/>
    <property type="evidence" value="ECO:0007669"/>
    <property type="project" value="UniProtKB-KW"/>
</dbReference>
<feature type="region of interest" description="Disordered" evidence="12">
    <location>
        <begin position="145"/>
        <end position="206"/>
    </location>
</feature>
<keyword evidence="16" id="KW-1185">Reference proteome</keyword>
<comment type="similarity">
    <text evidence="2">Belongs to the ARR family. Type-B subfamily.</text>
</comment>
<dbReference type="InterPro" id="IPR001005">
    <property type="entry name" value="SANT/Myb"/>
</dbReference>
<evidence type="ECO:0000256" key="9">
    <source>
        <dbReference type="ARBA" id="ARBA00023163"/>
    </source>
</evidence>
<keyword evidence="10" id="KW-0539">Nucleus</keyword>
<dbReference type="InterPro" id="IPR045279">
    <property type="entry name" value="ARR-like"/>
</dbReference>
<feature type="compositionally biased region" description="Polar residues" evidence="12">
    <location>
        <begin position="154"/>
        <end position="177"/>
    </location>
</feature>
<evidence type="ECO:0000259" key="13">
    <source>
        <dbReference type="PROSITE" id="PS50110"/>
    </source>
</evidence>
<keyword evidence="9" id="KW-0804">Transcription</keyword>
<feature type="compositionally biased region" description="Acidic residues" evidence="12">
    <location>
        <begin position="189"/>
        <end position="203"/>
    </location>
</feature>
<dbReference type="CDD" id="cd17584">
    <property type="entry name" value="REC_typeB_ARR-like"/>
    <property type="match status" value="1"/>
</dbReference>
<organism evidence="15 16">
    <name type="scientific">Zizania palustris</name>
    <name type="common">Northern wild rice</name>
    <dbReference type="NCBI Taxonomy" id="103762"/>
    <lineage>
        <taxon>Eukaryota</taxon>
        <taxon>Viridiplantae</taxon>
        <taxon>Streptophyta</taxon>
        <taxon>Embryophyta</taxon>
        <taxon>Tracheophyta</taxon>
        <taxon>Spermatophyta</taxon>
        <taxon>Magnoliopsida</taxon>
        <taxon>Liliopsida</taxon>
        <taxon>Poales</taxon>
        <taxon>Poaceae</taxon>
        <taxon>BOP clade</taxon>
        <taxon>Oryzoideae</taxon>
        <taxon>Oryzeae</taxon>
        <taxon>Zizaniinae</taxon>
        <taxon>Zizania</taxon>
    </lineage>
</organism>
<evidence type="ECO:0000256" key="3">
    <source>
        <dbReference type="ARBA" id="ARBA00022553"/>
    </source>
</evidence>
<keyword evidence="4" id="KW-0932">Cytokinin signaling pathway</keyword>
<dbReference type="InterPro" id="IPR001789">
    <property type="entry name" value="Sig_transdc_resp-reg_receiver"/>
</dbReference>
<evidence type="ECO:0000256" key="10">
    <source>
        <dbReference type="ARBA" id="ARBA00023242"/>
    </source>
</evidence>
<sequence>MLSGALRMEERDQFPVGMRVLAVDDDPVCLKVLETLLRRCQYHVTATNQAITALKLLRENRDMFDLVISDVHMPDMDGFKLLELVGLEMDLPVIMLSVNGETKTVMKGIAHGACDYLLKPVRIEELRNIWQHVVRRKFSSRERSNLEFSKECNKPSSADTEHGPNQLTCGSSDQNGRISKKRKELHSEEVEEGDDNDFQENDEPSAAKKPRVVWSVELHRKFVAAVNQLGIDKAVPKRILELMNVEKLTRENVASHLQVWHLILSQIIRVPFLLFMSS</sequence>
<gene>
    <name evidence="15" type="ORF">GUJ93_ZPchr0012g21399</name>
</gene>
<dbReference type="NCBIfam" id="TIGR01557">
    <property type="entry name" value="myb_SHAQKYF"/>
    <property type="match status" value="1"/>
</dbReference>
<evidence type="ECO:0000256" key="11">
    <source>
        <dbReference type="PROSITE-ProRule" id="PRU00169"/>
    </source>
</evidence>
<evidence type="ECO:0000256" key="5">
    <source>
        <dbReference type="ARBA" id="ARBA00023012"/>
    </source>
</evidence>
<feature type="domain" description="Response regulatory" evidence="13">
    <location>
        <begin position="19"/>
        <end position="134"/>
    </location>
</feature>
<name>A0A8J5WSX8_ZIZPA</name>
<feature type="domain" description="HTH myb-type" evidence="14">
    <location>
        <begin position="206"/>
        <end position="266"/>
    </location>
</feature>
<evidence type="ECO:0000259" key="14">
    <source>
        <dbReference type="PROSITE" id="PS51294"/>
    </source>
</evidence>
<evidence type="ECO:0000313" key="16">
    <source>
        <dbReference type="Proteomes" id="UP000729402"/>
    </source>
</evidence>
<dbReference type="FunFam" id="1.10.10.60:FF:000007">
    <property type="entry name" value="Two-component response regulator"/>
    <property type="match status" value="1"/>
</dbReference>
<keyword evidence="6" id="KW-0805">Transcription regulation</keyword>
<evidence type="ECO:0008006" key="17">
    <source>
        <dbReference type="Google" id="ProtNLM"/>
    </source>
</evidence>
<evidence type="ECO:0000256" key="7">
    <source>
        <dbReference type="ARBA" id="ARBA00023125"/>
    </source>
</evidence>
<dbReference type="GO" id="GO:0000160">
    <property type="term" value="P:phosphorelay signal transduction system"/>
    <property type="evidence" value="ECO:0007669"/>
    <property type="project" value="UniProtKB-KW"/>
</dbReference>
<keyword evidence="3 11" id="KW-0597">Phosphoprotein</keyword>
<dbReference type="OrthoDB" id="60033at2759"/>
<evidence type="ECO:0000256" key="8">
    <source>
        <dbReference type="ARBA" id="ARBA00023159"/>
    </source>
</evidence>
<dbReference type="InterPro" id="IPR017053">
    <property type="entry name" value="Response_reg_B-typ_pln"/>
</dbReference>
<dbReference type="InterPro" id="IPR006447">
    <property type="entry name" value="Myb_dom_plants"/>
</dbReference>
<accession>A0A8J5WSX8</accession>
<feature type="modified residue" description="4-aspartylphosphate" evidence="11">
    <location>
        <position position="70"/>
    </location>
</feature>
<dbReference type="PANTHER" id="PTHR43874">
    <property type="entry name" value="TWO-COMPONENT RESPONSE REGULATOR"/>
    <property type="match status" value="1"/>
</dbReference>
<evidence type="ECO:0000256" key="6">
    <source>
        <dbReference type="ARBA" id="ARBA00023015"/>
    </source>
</evidence>
<proteinExistence type="inferred from homology"/>
<dbReference type="PANTHER" id="PTHR43874:SF135">
    <property type="entry name" value="TWO-COMPONENT RESPONSE REGULATOR ORR22"/>
    <property type="match status" value="1"/>
</dbReference>
<keyword evidence="7" id="KW-0238">DNA-binding</keyword>
<comment type="subcellular location">
    <subcellularLocation>
        <location evidence="1">Nucleus</location>
    </subcellularLocation>
</comment>
<evidence type="ECO:0000313" key="15">
    <source>
        <dbReference type="EMBL" id="KAG8093799.1"/>
    </source>
</evidence>
<dbReference type="PIRSF" id="PIRSF036392">
    <property type="entry name" value="RR_ARR_type-B"/>
    <property type="match status" value="1"/>
</dbReference>
<evidence type="ECO:0000256" key="12">
    <source>
        <dbReference type="SAM" id="MobiDB-lite"/>
    </source>
</evidence>